<protein>
    <submittedName>
        <fullName evidence="1">Uncharacterized protein</fullName>
    </submittedName>
</protein>
<dbReference type="AlphaFoldDB" id="A0AAV5RXU3"/>
<name>A0AAV5RXU3_MAUHU</name>
<reference evidence="1 2" key="1">
    <citation type="journal article" date="2023" name="Elife">
        <title>Identification of key yeast species and microbe-microbe interactions impacting larval growth of Drosophila in the wild.</title>
        <authorList>
            <person name="Mure A."/>
            <person name="Sugiura Y."/>
            <person name="Maeda R."/>
            <person name="Honda K."/>
            <person name="Sakurai N."/>
            <person name="Takahashi Y."/>
            <person name="Watada M."/>
            <person name="Katoh T."/>
            <person name="Gotoh A."/>
            <person name="Gotoh Y."/>
            <person name="Taniguchi I."/>
            <person name="Nakamura K."/>
            <person name="Hayashi T."/>
            <person name="Katayama T."/>
            <person name="Uemura T."/>
            <person name="Hattori Y."/>
        </authorList>
    </citation>
    <scope>NUCLEOTIDE SEQUENCE [LARGE SCALE GENOMIC DNA]</scope>
    <source>
        <strain evidence="1 2">KH-74</strain>
    </source>
</reference>
<keyword evidence="2" id="KW-1185">Reference proteome</keyword>
<proteinExistence type="predicted"/>
<gene>
    <name evidence="1" type="ORF">DAKH74_028810</name>
</gene>
<accession>A0AAV5RXU3</accession>
<dbReference type="Proteomes" id="UP001377567">
    <property type="component" value="Unassembled WGS sequence"/>
</dbReference>
<dbReference type="EMBL" id="BTGD01000008">
    <property type="protein sequence ID" value="GMM56265.1"/>
    <property type="molecule type" value="Genomic_DNA"/>
</dbReference>
<comment type="caution">
    <text evidence="1">The sequence shown here is derived from an EMBL/GenBank/DDBJ whole genome shotgun (WGS) entry which is preliminary data.</text>
</comment>
<evidence type="ECO:0000313" key="2">
    <source>
        <dbReference type="Proteomes" id="UP001377567"/>
    </source>
</evidence>
<sequence>MSLAEKKSFTGLSPSIFSGNDEISWSPIIVGDGEVSSFSLSSTKVHSSAFMYSTFPNNNRTFDGSLGKFPGKDLNAPTSNDPLVLYNRKLATAVTVGGSVLLPILYQFKPLDFKEWLAIWRQRLYHFLQNHHTILSILISVDRIAPKSVPTFTEHLMESADIAIHSTSSPKTAMVRANDELPSAVTPPISNSLVAEDAAMPSTQS</sequence>
<evidence type="ECO:0000313" key="1">
    <source>
        <dbReference type="EMBL" id="GMM56265.1"/>
    </source>
</evidence>
<organism evidence="1 2">
    <name type="scientific">Maudiozyma humilis</name>
    <name type="common">Sour dough yeast</name>
    <name type="synonym">Kazachstania humilis</name>
    <dbReference type="NCBI Taxonomy" id="51915"/>
    <lineage>
        <taxon>Eukaryota</taxon>
        <taxon>Fungi</taxon>
        <taxon>Dikarya</taxon>
        <taxon>Ascomycota</taxon>
        <taxon>Saccharomycotina</taxon>
        <taxon>Saccharomycetes</taxon>
        <taxon>Saccharomycetales</taxon>
        <taxon>Saccharomycetaceae</taxon>
        <taxon>Maudiozyma</taxon>
    </lineage>
</organism>